<evidence type="ECO:0000313" key="2">
    <source>
        <dbReference type="EMBL" id="MDI9233564.1"/>
    </source>
</evidence>
<dbReference type="Gene3D" id="3.30.300.90">
    <property type="entry name" value="BolA-like"/>
    <property type="match status" value="1"/>
</dbReference>
<accession>A0ABT6X617</accession>
<reference evidence="2" key="1">
    <citation type="submission" date="2023-05" db="EMBL/GenBank/DDBJ databases">
        <title>Limnohabitans sp. strain HM2-2 Genome sequencing and assembly.</title>
        <authorList>
            <person name="Jung Y."/>
        </authorList>
    </citation>
    <scope>NUCLEOTIDE SEQUENCE</scope>
    <source>
        <strain evidence="2">HM2-2</strain>
    </source>
</reference>
<dbReference type="PANTHER" id="PTHR46230">
    <property type="match status" value="1"/>
</dbReference>
<dbReference type="PANTHER" id="PTHR46230:SF7">
    <property type="entry name" value="BOLA-LIKE PROTEIN 1"/>
    <property type="match status" value="1"/>
</dbReference>
<evidence type="ECO:0000313" key="3">
    <source>
        <dbReference type="Proteomes" id="UP001431902"/>
    </source>
</evidence>
<protein>
    <submittedName>
        <fullName evidence="2">BolA family protein</fullName>
    </submittedName>
</protein>
<comment type="similarity">
    <text evidence="1">Belongs to the BolA/IbaG family.</text>
</comment>
<gene>
    <name evidence="2" type="ORF">QLQ16_06915</name>
</gene>
<dbReference type="InterPro" id="IPR036065">
    <property type="entry name" value="BolA-like_sf"/>
</dbReference>
<keyword evidence="3" id="KW-1185">Reference proteome</keyword>
<dbReference type="PIRSF" id="PIRSF003113">
    <property type="entry name" value="BolA"/>
    <property type="match status" value="1"/>
</dbReference>
<dbReference type="Pfam" id="PF01722">
    <property type="entry name" value="BolA"/>
    <property type="match status" value="1"/>
</dbReference>
<comment type="caution">
    <text evidence="2">The sequence shown here is derived from an EMBL/GenBank/DDBJ whole genome shotgun (WGS) entry which is preliminary data.</text>
</comment>
<name>A0ABT6X617_9BURK</name>
<dbReference type="RefSeq" id="WP_283223964.1">
    <property type="nucleotide sequence ID" value="NZ_JASGBH010000004.1"/>
</dbReference>
<organism evidence="2 3">
    <name type="scientific">Limnohabitans lacus</name>
    <dbReference type="NCBI Taxonomy" id="3045173"/>
    <lineage>
        <taxon>Bacteria</taxon>
        <taxon>Pseudomonadati</taxon>
        <taxon>Pseudomonadota</taxon>
        <taxon>Betaproteobacteria</taxon>
        <taxon>Burkholderiales</taxon>
        <taxon>Comamonadaceae</taxon>
        <taxon>Limnohabitans</taxon>
    </lineage>
</organism>
<evidence type="ECO:0000256" key="1">
    <source>
        <dbReference type="RuleBase" id="RU003860"/>
    </source>
</evidence>
<dbReference type="SUPFAM" id="SSF82657">
    <property type="entry name" value="BolA-like"/>
    <property type="match status" value="1"/>
</dbReference>
<dbReference type="EMBL" id="JASGBH010000004">
    <property type="protein sequence ID" value="MDI9233564.1"/>
    <property type="molecule type" value="Genomic_DNA"/>
</dbReference>
<dbReference type="Proteomes" id="UP001431902">
    <property type="component" value="Unassembled WGS sequence"/>
</dbReference>
<dbReference type="InterPro" id="IPR002634">
    <property type="entry name" value="BolA"/>
</dbReference>
<sequence>MNTMTVAQQIHARLTERLQPTALKVIDESADHAGHAGASASGQGSHMRVCIASPMFTNLSRVQRHRLVYDALQDFIDQGLHALAIELI</sequence>
<proteinExistence type="inferred from homology"/>